<accession>A0A0W8F9H0</accession>
<proteinExistence type="predicted"/>
<dbReference type="Gene3D" id="1.10.10.10">
    <property type="entry name" value="Winged helix-like DNA-binding domain superfamily/Winged helix DNA-binding domain"/>
    <property type="match status" value="1"/>
</dbReference>
<dbReference type="Pfam" id="PF14947">
    <property type="entry name" value="HTH_45"/>
    <property type="match status" value="1"/>
</dbReference>
<reference evidence="2" key="1">
    <citation type="journal article" date="2015" name="Proc. Natl. Acad. Sci. U.S.A.">
        <title>Networks of energetic and metabolic interactions define dynamics in microbial communities.</title>
        <authorList>
            <person name="Embree M."/>
            <person name="Liu J.K."/>
            <person name="Al-Bassam M.M."/>
            <person name="Zengler K."/>
        </authorList>
    </citation>
    <scope>NUCLEOTIDE SEQUENCE</scope>
</reference>
<dbReference type="AlphaFoldDB" id="A0A0W8F9H0"/>
<dbReference type="SUPFAM" id="SSF46785">
    <property type="entry name" value="Winged helix' DNA-binding domain"/>
    <property type="match status" value="1"/>
</dbReference>
<evidence type="ECO:0000259" key="1">
    <source>
        <dbReference type="Pfam" id="PF14947"/>
    </source>
</evidence>
<dbReference type="EMBL" id="LNQE01001436">
    <property type="protein sequence ID" value="KUG17532.1"/>
    <property type="molecule type" value="Genomic_DNA"/>
</dbReference>
<name>A0A0W8F9H0_9ZZZZ</name>
<feature type="domain" description="ArnR1-like winged helix-turn-helix" evidence="1">
    <location>
        <begin position="3"/>
        <end position="75"/>
    </location>
</feature>
<dbReference type="InterPro" id="IPR036390">
    <property type="entry name" value="WH_DNA-bd_sf"/>
</dbReference>
<dbReference type="InterPro" id="IPR038723">
    <property type="entry name" value="ArnR1-like_HTH"/>
</dbReference>
<evidence type="ECO:0000313" key="2">
    <source>
        <dbReference type="EMBL" id="KUG17532.1"/>
    </source>
</evidence>
<protein>
    <recommendedName>
        <fullName evidence="1">ArnR1-like winged helix-turn-helix domain-containing protein</fullName>
    </recommendedName>
</protein>
<dbReference type="InterPro" id="IPR036388">
    <property type="entry name" value="WH-like_DNA-bd_sf"/>
</dbReference>
<comment type="caution">
    <text evidence="2">The sequence shown here is derived from an EMBL/GenBank/DDBJ whole genome shotgun (WGS) entry which is preliminary data.</text>
</comment>
<gene>
    <name evidence="2" type="ORF">ASZ90_012804</name>
</gene>
<sequence>MARRTRLEVLSSILEICSGEGASKTRIVYQINLNFKNAGVYLKWLTDKGYLVKEGKMYKITPAGKEMLLGLKEICSILNIEEHMTEDKV</sequence>
<organism evidence="2">
    <name type="scientific">hydrocarbon metagenome</name>
    <dbReference type="NCBI Taxonomy" id="938273"/>
    <lineage>
        <taxon>unclassified sequences</taxon>
        <taxon>metagenomes</taxon>
        <taxon>ecological metagenomes</taxon>
    </lineage>
</organism>